<sequence>MSASCYILFSEKLNKFYVGATNDNVEKRLEKHNDHSYGKHRYTAMANDWEVFLSIEANDYPHAIRMERKIKSMKSKIFIRNLKQYPELQSKLNYETST</sequence>
<dbReference type="OrthoDB" id="677560at2"/>
<gene>
    <name evidence="2" type="ORF">SAMN05444280_12343</name>
</gene>
<proteinExistence type="predicted"/>
<dbReference type="RefSeq" id="WP_073170825.1">
    <property type="nucleotide sequence ID" value="NZ_FQZE01000023.1"/>
</dbReference>
<dbReference type="GO" id="GO:0004519">
    <property type="term" value="F:endonuclease activity"/>
    <property type="evidence" value="ECO:0007669"/>
    <property type="project" value="UniProtKB-KW"/>
</dbReference>
<reference evidence="2 3" key="1">
    <citation type="submission" date="2016-11" db="EMBL/GenBank/DDBJ databases">
        <authorList>
            <person name="Jaros S."/>
            <person name="Januszkiewicz K."/>
            <person name="Wedrychowicz H."/>
        </authorList>
    </citation>
    <scope>NUCLEOTIDE SEQUENCE [LARGE SCALE GENOMIC DNA]</scope>
    <source>
        <strain evidence="2 3">DSM 27063</strain>
    </source>
</reference>
<dbReference type="InterPro" id="IPR000305">
    <property type="entry name" value="GIY-YIG_endonuc"/>
</dbReference>
<evidence type="ECO:0000313" key="3">
    <source>
        <dbReference type="Proteomes" id="UP000184050"/>
    </source>
</evidence>
<dbReference type="AlphaFoldDB" id="A0A1M6KH03"/>
<protein>
    <submittedName>
        <fullName evidence="2">Putative endonuclease</fullName>
    </submittedName>
</protein>
<dbReference type="Pfam" id="PF01541">
    <property type="entry name" value="GIY-YIG"/>
    <property type="match status" value="1"/>
</dbReference>
<dbReference type="EMBL" id="FQZE01000023">
    <property type="protein sequence ID" value="SHJ58208.1"/>
    <property type="molecule type" value="Genomic_DNA"/>
</dbReference>
<keyword evidence="2" id="KW-0378">Hydrolase</keyword>
<dbReference type="PROSITE" id="PS50164">
    <property type="entry name" value="GIY_YIG"/>
    <property type="match status" value="1"/>
</dbReference>
<dbReference type="STRING" id="1168035.SAMN05444280_12343"/>
<dbReference type="Gene3D" id="3.40.1440.10">
    <property type="entry name" value="GIY-YIG endonuclease"/>
    <property type="match status" value="1"/>
</dbReference>
<keyword evidence="2" id="KW-0540">Nuclease</keyword>
<evidence type="ECO:0000259" key="1">
    <source>
        <dbReference type="PROSITE" id="PS50164"/>
    </source>
</evidence>
<feature type="domain" description="GIY-YIG" evidence="1">
    <location>
        <begin position="1"/>
        <end position="80"/>
    </location>
</feature>
<organism evidence="2 3">
    <name type="scientific">Tangfeifania diversioriginum</name>
    <dbReference type="NCBI Taxonomy" id="1168035"/>
    <lineage>
        <taxon>Bacteria</taxon>
        <taxon>Pseudomonadati</taxon>
        <taxon>Bacteroidota</taxon>
        <taxon>Bacteroidia</taxon>
        <taxon>Marinilabiliales</taxon>
        <taxon>Prolixibacteraceae</taxon>
        <taxon>Tangfeifania</taxon>
    </lineage>
</organism>
<dbReference type="SUPFAM" id="SSF82771">
    <property type="entry name" value="GIY-YIG endonuclease"/>
    <property type="match status" value="1"/>
</dbReference>
<keyword evidence="2" id="KW-0255">Endonuclease</keyword>
<name>A0A1M6KH03_9BACT</name>
<dbReference type="Proteomes" id="UP000184050">
    <property type="component" value="Unassembled WGS sequence"/>
</dbReference>
<evidence type="ECO:0000313" key="2">
    <source>
        <dbReference type="EMBL" id="SHJ58208.1"/>
    </source>
</evidence>
<keyword evidence="3" id="KW-1185">Reference proteome</keyword>
<dbReference type="InterPro" id="IPR035901">
    <property type="entry name" value="GIY-YIG_endonuc_sf"/>
</dbReference>
<accession>A0A1M6KH03</accession>